<organism evidence="4 5">
    <name type="scientific">Celeribacter neptunius</name>
    <dbReference type="NCBI Taxonomy" id="588602"/>
    <lineage>
        <taxon>Bacteria</taxon>
        <taxon>Pseudomonadati</taxon>
        <taxon>Pseudomonadota</taxon>
        <taxon>Alphaproteobacteria</taxon>
        <taxon>Rhodobacterales</taxon>
        <taxon>Roseobacteraceae</taxon>
        <taxon>Celeribacter</taxon>
    </lineage>
</organism>
<feature type="domain" description="N-acetyltransferase" evidence="3">
    <location>
        <begin position="25"/>
        <end position="176"/>
    </location>
</feature>
<dbReference type="SUPFAM" id="SSF55729">
    <property type="entry name" value="Acyl-CoA N-acyltransferases (Nat)"/>
    <property type="match status" value="1"/>
</dbReference>
<dbReference type="CDD" id="cd04301">
    <property type="entry name" value="NAT_SF"/>
    <property type="match status" value="1"/>
</dbReference>
<evidence type="ECO:0000256" key="2">
    <source>
        <dbReference type="ARBA" id="ARBA00023315"/>
    </source>
</evidence>
<dbReference type="InterPro" id="IPR050832">
    <property type="entry name" value="Bact_Acetyltransf"/>
</dbReference>
<dbReference type="InterPro" id="IPR016181">
    <property type="entry name" value="Acyl_CoA_acyltransferase"/>
</dbReference>
<dbReference type="InterPro" id="IPR000182">
    <property type="entry name" value="GNAT_dom"/>
</dbReference>
<reference evidence="5" key="1">
    <citation type="submission" date="2016-10" db="EMBL/GenBank/DDBJ databases">
        <authorList>
            <person name="Varghese N."/>
            <person name="Submissions S."/>
        </authorList>
    </citation>
    <scope>NUCLEOTIDE SEQUENCE [LARGE SCALE GENOMIC DNA]</scope>
    <source>
        <strain evidence="5">DSM 26471</strain>
    </source>
</reference>
<dbReference type="RefSeq" id="WP_177213013.1">
    <property type="nucleotide sequence ID" value="NZ_FORH01000001.1"/>
</dbReference>
<evidence type="ECO:0000256" key="1">
    <source>
        <dbReference type="ARBA" id="ARBA00022679"/>
    </source>
</evidence>
<protein>
    <submittedName>
        <fullName evidence="4">L-amino acid N-acyltransferase YncA</fullName>
    </submittedName>
</protein>
<name>A0A1I3KLK0_9RHOB</name>
<evidence type="ECO:0000313" key="5">
    <source>
        <dbReference type="Proteomes" id="UP000199630"/>
    </source>
</evidence>
<dbReference type="Gene3D" id="3.40.630.30">
    <property type="match status" value="1"/>
</dbReference>
<dbReference type="EMBL" id="FORH01000001">
    <property type="protein sequence ID" value="SFI73391.1"/>
    <property type="molecule type" value="Genomic_DNA"/>
</dbReference>
<dbReference type="AlphaFoldDB" id="A0A1I3KLK0"/>
<dbReference type="Proteomes" id="UP000199630">
    <property type="component" value="Unassembled WGS sequence"/>
</dbReference>
<evidence type="ECO:0000259" key="3">
    <source>
        <dbReference type="PROSITE" id="PS51186"/>
    </source>
</evidence>
<dbReference type="Pfam" id="PF00583">
    <property type="entry name" value="Acetyltransf_1"/>
    <property type="match status" value="1"/>
</dbReference>
<accession>A0A1I3KLK0</accession>
<proteinExistence type="predicted"/>
<sequence length="176" mass="19503">MTLQTEITKDRDTVDRRTVSPAISPRIRPARWGDKDALLQMIHALAHHHGDEPELTMAALIDLMGAGLPWLRLLVAEDSSGESEGLLGYAGLVGGVQLQHGRKNMDLHHLFIRQDMRGRGVGRALIDAARQEAVALDCHRLTVSTQTHNTRAQETYLACGFEPRDITGAHFAMQLR</sequence>
<gene>
    <name evidence="4" type="ORF">SAMN04487991_0732</name>
</gene>
<keyword evidence="2 4" id="KW-0012">Acyltransferase</keyword>
<dbReference type="STRING" id="588602.SAMN04487991_0732"/>
<keyword evidence="5" id="KW-1185">Reference proteome</keyword>
<dbReference type="PROSITE" id="PS51186">
    <property type="entry name" value="GNAT"/>
    <property type="match status" value="1"/>
</dbReference>
<dbReference type="PANTHER" id="PTHR43877">
    <property type="entry name" value="AMINOALKYLPHOSPHONATE N-ACETYLTRANSFERASE-RELATED-RELATED"/>
    <property type="match status" value="1"/>
</dbReference>
<keyword evidence="1 4" id="KW-0808">Transferase</keyword>
<dbReference type="GO" id="GO:0016747">
    <property type="term" value="F:acyltransferase activity, transferring groups other than amino-acyl groups"/>
    <property type="evidence" value="ECO:0007669"/>
    <property type="project" value="InterPro"/>
</dbReference>
<evidence type="ECO:0000313" key="4">
    <source>
        <dbReference type="EMBL" id="SFI73391.1"/>
    </source>
</evidence>